<dbReference type="InterPro" id="IPR002035">
    <property type="entry name" value="VWF_A"/>
</dbReference>
<feature type="compositionally biased region" description="Low complexity" evidence="11">
    <location>
        <begin position="439"/>
        <end position="451"/>
    </location>
</feature>
<dbReference type="GO" id="GO:0030687">
    <property type="term" value="C:preribosome, large subunit precursor"/>
    <property type="evidence" value="ECO:0007669"/>
    <property type="project" value="TreeGrafter"/>
</dbReference>
<dbReference type="Gene3D" id="3.40.50.300">
    <property type="entry name" value="P-loop containing nucleotide triphosphate hydrolases"/>
    <property type="match status" value="6"/>
</dbReference>
<dbReference type="SUPFAM" id="SSF53300">
    <property type="entry name" value="vWA-like"/>
    <property type="match status" value="1"/>
</dbReference>
<dbReference type="PANTHER" id="PTHR48103:SF2">
    <property type="entry name" value="MIDASIN"/>
    <property type="match status" value="1"/>
</dbReference>
<feature type="compositionally biased region" description="Low complexity" evidence="11">
    <location>
        <begin position="4975"/>
        <end position="4987"/>
    </location>
</feature>
<evidence type="ECO:0000256" key="5">
    <source>
        <dbReference type="ARBA" id="ARBA00022553"/>
    </source>
</evidence>
<evidence type="ECO:0000256" key="3">
    <source>
        <dbReference type="ARBA" id="ARBA00007188"/>
    </source>
</evidence>
<feature type="region of interest" description="Disordered" evidence="11">
    <location>
        <begin position="438"/>
        <end position="462"/>
    </location>
</feature>
<dbReference type="InterPro" id="IPR012099">
    <property type="entry name" value="Midasin"/>
</dbReference>
<dbReference type="PANTHER" id="PTHR48103">
    <property type="entry name" value="MIDASIN-RELATED"/>
    <property type="match status" value="1"/>
</dbReference>
<evidence type="ECO:0000256" key="6">
    <source>
        <dbReference type="ARBA" id="ARBA00022741"/>
    </source>
</evidence>
<dbReference type="InterPro" id="IPR036465">
    <property type="entry name" value="vWFA_dom_sf"/>
</dbReference>
<organism evidence="13">
    <name type="scientific">Rhodotorula toruloides</name>
    <name type="common">Yeast</name>
    <name type="synonym">Rhodosporidium toruloides</name>
    <dbReference type="NCBI Taxonomy" id="5286"/>
    <lineage>
        <taxon>Eukaryota</taxon>
        <taxon>Fungi</taxon>
        <taxon>Dikarya</taxon>
        <taxon>Basidiomycota</taxon>
        <taxon>Pucciniomycotina</taxon>
        <taxon>Microbotryomycetes</taxon>
        <taxon>Sporidiobolales</taxon>
        <taxon>Sporidiobolaceae</taxon>
        <taxon>Rhodotorula</taxon>
    </lineage>
</organism>
<feature type="compositionally biased region" description="Basic and acidic residues" evidence="11">
    <location>
        <begin position="4945"/>
        <end position="4957"/>
    </location>
</feature>
<accession>A0A061AT78</accession>
<feature type="compositionally biased region" description="Acidic residues" evidence="11">
    <location>
        <begin position="4826"/>
        <end position="4840"/>
    </location>
</feature>
<dbReference type="PIRSF" id="PIRSF010340">
    <property type="entry name" value="Midasin"/>
    <property type="match status" value="1"/>
</dbReference>
<dbReference type="SUPFAM" id="SSF52540">
    <property type="entry name" value="P-loop containing nucleoside triphosphate hydrolases"/>
    <property type="match status" value="6"/>
</dbReference>
<evidence type="ECO:0000313" key="13">
    <source>
        <dbReference type="EMBL" id="CDR40372.1"/>
    </source>
</evidence>
<feature type="compositionally biased region" description="Acidic residues" evidence="11">
    <location>
        <begin position="4506"/>
        <end position="4526"/>
    </location>
</feature>
<dbReference type="FunFam" id="3.40.50.300:FF:000142">
    <property type="entry name" value="Midasin"/>
    <property type="match status" value="1"/>
</dbReference>
<dbReference type="GO" id="GO:0005730">
    <property type="term" value="C:nucleolus"/>
    <property type="evidence" value="ECO:0007669"/>
    <property type="project" value="UniProtKB-SubCell"/>
</dbReference>
<dbReference type="Pfam" id="PF21108">
    <property type="entry name" value="MDN1_4th"/>
    <property type="match status" value="1"/>
</dbReference>
<keyword evidence="6 10" id="KW-0547">Nucleotide-binding</keyword>
<protein>
    <recommendedName>
        <fullName evidence="4 10">Midasin</fullName>
    </recommendedName>
</protein>
<feature type="compositionally biased region" description="Low complexity" evidence="11">
    <location>
        <begin position="4633"/>
        <end position="4643"/>
    </location>
</feature>
<dbReference type="GO" id="GO:0000055">
    <property type="term" value="P:ribosomal large subunit export from nucleus"/>
    <property type="evidence" value="ECO:0007669"/>
    <property type="project" value="TreeGrafter"/>
</dbReference>
<evidence type="ECO:0000256" key="8">
    <source>
        <dbReference type="ARBA" id="ARBA00023186"/>
    </source>
</evidence>
<dbReference type="SMART" id="SM00382">
    <property type="entry name" value="AAA"/>
    <property type="match status" value="5"/>
</dbReference>
<evidence type="ECO:0000256" key="2">
    <source>
        <dbReference type="ARBA" id="ARBA00004642"/>
    </source>
</evidence>
<feature type="compositionally biased region" description="Polar residues" evidence="11">
    <location>
        <begin position="4873"/>
        <end position="4892"/>
    </location>
</feature>
<dbReference type="InterPro" id="IPR040848">
    <property type="entry name" value="AAA_lid_7"/>
</dbReference>
<feature type="compositionally biased region" description="Acidic residues" evidence="11">
    <location>
        <begin position="4927"/>
        <end position="4936"/>
    </location>
</feature>
<feature type="domain" description="VWFA" evidence="12">
    <location>
        <begin position="5139"/>
        <end position="5284"/>
    </location>
</feature>
<feature type="compositionally biased region" description="Polar residues" evidence="11">
    <location>
        <begin position="4802"/>
        <end position="4819"/>
    </location>
</feature>
<keyword evidence="5" id="KW-0597">Phosphoprotein</keyword>
<keyword evidence="9 10" id="KW-0539">Nucleus</keyword>
<dbReference type="OrthoDB" id="5186at2759"/>
<evidence type="ECO:0000256" key="10">
    <source>
        <dbReference type="PIRNR" id="PIRNR010340"/>
    </source>
</evidence>
<feature type="compositionally biased region" description="Acidic residues" evidence="11">
    <location>
        <begin position="4731"/>
        <end position="4748"/>
    </location>
</feature>
<dbReference type="Pfam" id="PF17865">
    <property type="entry name" value="AAA_lid_5"/>
    <property type="match status" value="1"/>
</dbReference>
<gene>
    <name evidence="13" type="ORF">RHTO0S_05e02542g</name>
</gene>
<dbReference type="Pfam" id="PF07728">
    <property type="entry name" value="AAA_5"/>
    <property type="match status" value="7"/>
</dbReference>
<feature type="compositionally biased region" description="Acidic residues" evidence="11">
    <location>
        <begin position="5012"/>
        <end position="5024"/>
    </location>
</feature>
<feature type="region of interest" description="Disordered" evidence="11">
    <location>
        <begin position="4446"/>
        <end position="5038"/>
    </location>
</feature>
<sequence>MEGDTPDPPARSPSPAGFINLAQHTRSLAIALALVKPAEQSQNTVFESVLRPDAPATATEWTPLIPAADLSLLLGVTATVTSPDDSLSVPGYVAPAAATAETRTQLLDILARLALNPALTVEVLTHFRPVAAAIVGRWFELLGLDDEGKWRSGEAGVEMAQGEMDAVDKVWKALVRAFPLLGQEAFPFLRLLFRHPLLVRGPPLPPPSLPNYDSALVSSLLTLHSLIHHLPSLPAFSGWSLPIHVEHLMKHHPHRGIRLIAWRIVRAWLGLFATTGERLKRQWVWRLEGADILDEDKAALLPLAPPVPYPAEVSTEYTEIFGPDQASQDDADDLLPFGWGEEVVEPGQSRLVEGGLEILVRKRGVDPWVLPLLEDTRAREEQHRAELVAEGNASSVSQGQGIGTIEGAELGKTVVLVSGTSVFREGLVPSITRAPAPPSTTLSLTHAAAPAASPPTTAPEPFVTTSAHSALLAHLADSLKRRVPTLITGTPSCGKQSAISHLWNLVHASPSASKAVTAEAKRRGLVVINMADRSLDSKSLLGSLSSAPSSSSGSNSSGAGQFTFVEGPLTRAVRQGRWTLLLNIDQAAPELLSVVKVVAERMSTSASVLKSDGRVYGGIGAEEQDGGVGLRVGGGEGRWVKAGEGFMLFATRSVPASSLVSKPPPATFFASHFFEEAVLSPLNSDEVAQIVQGRYGASLDRVDGLARLLVDAWERVRDAARDVKDSSGGGTKREIGVRDLLRWCRRVAALLPAGMNLAALEANPTLQEEVFVEARDVFLGSLVAPPASTNTVTDPSTSTAHLPRDRFSVIARSLASSLGLSAERADWALRRRVPDAVLPTIDTSSGLDPSSSSSAHSVKIGRVALPYAAGAASKRTASSRPYALTKPSLLLLEKLAVCLSLSEPVLLVGETGTGKTAAIGYLAELMGKRLTALNLSNQTEAGDLVGGFRPIDEAEEARRTASELVNRFVELFGATFSLSRNGEYIAAVRKAFDKKRYNRLVDSFRQANRMAAKRFGADEAASTGAEDESAQAQRKRRKVDGAKAQLVERWKDFMSSVGDFEHSHVLSTGGKGKAKFVFSFVEGPLAQAIRNGDWVLLDEVNLASSETLESLSTLLQAPDSSLVLTEKGELEPIPRHPEFRLFACMNPATDVGKRDLPVGLRAKFSELWVPPPDEDRDALRTIVEGYIGRVAVSDRQVVADVAELYSAVKSLAMRAQLADGQNMPPHFSMRTLARALSFAADFAPTFGLRRALYEGFVMAFTMLLDERSQSVVRALIDKHVVQPAKNPRSLMERVPTKPASFDSAIRIHHYWLEQGPHEPEEPDDYILTPSVQAKICDLARAVLTRKVPVLIQGPTSAGKTSVVEYLARRTGHRFVRINNHEHTDIQEYVGTYVSDPHSGKLVFQEGVLVRALRRGDWIVLDELNLAPTDVLEALNRLLDDNRELVIPETGEVVRPHPHFMLFATQNPPGLYGGRKVLSRAFRNRFLEMHFGDVPKDELKTILERRCRIAPSHAEKTVNVFLELQRRRQAGRVFEQKQAFATLRDLFRWGGRGPVETIQQLAEDGYMLLAERARRADDKQTVKEVLEEVLKVKLDEATLYDFERLPKLGLPVPPQNAELVWTSAMRRLYFLIAASLQRHEPVLLVGETGAGKTSVCQALAHALSRQLHIVGCHQNTETADLLGGQRPLRNRASLQAALQKEAVELLAAAGRPVAADGELDFDDVLGQLELYAADAKDSPAKTLADRMRATTALFEWHDGPLVQAMRGGDLILLDEISLADDSVLERLNSVLEPSRTLVLAEKGGHDLDDIRIVGQPGFEILATMNPGGDFGKKELSPALRNRFTEIWVPAVDNADDLLHIIGSRWSREQRQKLDSFGPKMLDFARWFAQQVGQGDGLGIGLRDILGWVDFLNVAAKQSSERSLPMPDAFCQGALMTVVDGLGALPATSGLSRDGLARLKASCWRYVEQLVPATMAPESLPLDVVDGDGVFSIGPFGVKKGELPPAKVDYTLLAPTTRLNAMRLLRALQLTKPVLLEGSPGVGKTSLITALAAATGHPLVRINLSDQTDLMDLLGSDLPVEGGKSGEFAWKDAPFLAAMQNGAWVLLDEMNLASQSVLEGLNSCLDHRGAVYIPELDRTFSRHPDFRIFAAQNPLGQGGGRKGLPKSFLDRFSLVHMEELDSTDLNAIASALFPEFDAAVLSKMIAFNSQIHRETMDARHFGMEGSPWEFNLRDVLRWLTLVRSSTGIDIHRCDPLEYVRLLYLQRFRNSADRDHVSRLFADAFGLVVDPVEQPWPLASSQALQVGHSLLARADTTIAIERASATLPTRRQDLQPIEALAKCLDMGWLAILTGPRGTGKTALVRQVAALGGRRLREFTMNAEVDTLELLGSFEQADRLRDLDFVARDAIDVLKTAATAQLATGDSTNVYDALALLRQARLTLATEAADLDVTAIGIDMRRRLAGSVFDGTDILARLDAALATADAAVAAARFEWIDGPLVQAMKNGDWLLIEDANLCSPSVLDRLNSLFETGGRLQLAERGPVNGEIQIIEPHPDFRLVMTLDPRNGELSRAMRNRGIEIAVLSPPASVSTSTSLPAGEAYSPFTRDNFREPALSPIARLARVGSLSALPTPQTAVLQQLASTVSFAQLSLSQRVLRQVSLVNARSADFCLRQLQQHALVQHAVAHKGALAKQREVPFNLFAVQPIDATLVPLAAASSSESIVRGMSALLEAFASLAAAPSVSPFASSRAASQPVRSLNVFDKSLLASSGKVKLDEADSTIAALYPLYRQLASLVSRLVGADLEDLAPDERAVFVGAVKAIQALAQELEIVSSTPELDVSTVQHVVAWIGEALAELPSSVASSTQDVNEQLAPLRRSLTLSSGKAMDSIWRAALPFKPASHALASALDKLVARGRNIGEIWDRSIAMLFLEVCVVLGVPQPASQVPHEDEALRIVEQLLSRIPLAVQQEPEDPVVALAQASNAAGLVAAELAAVAEVVQSSSAVLPAAALVKIAQQSGAAALSDVVALHQLALWPADEHKSKPAARFATLSTWLSHLARGVSETSSTSPADIVRPSLLARVIALRLGETPTLGNLVTQSASLARAASLQLVAATAESTPRQKSLHVALLALIALVIDSADDQGDHLRDGAELVHLADRITRSASAPALEEAKQRYFAASLPTLLGPDVDLEVTAAGFVAFARFLWHLYVPNLPLDPAVGLRAQSGFIGRQLQAMSSVLSIVRLDELAHSGNGRNSKLDRVQAEVDELQQRLERAGVAPVHREGDTALLSALFTELRSFSVQIISDHQIDSLLGDITNAASASAVNREANLQHSVDTLLRRLDHAYAELEDVVAPVRLALTTLKVGFALLAYTSSRKAAPPSLRPYDELLHHLTGFPTVSRIGEISTAELPLSIKAGEAPWHPAQATLLQVAATVSSIVQDVSAQEDGIVRLTQLYERLHFLWATDRRREEETAEAANSLYKAKVDVQQAQTDEEIEAAEFAELFPTYDVEGSDSHSKPSKHVSRLVQPADHVLLAKLHAAIFAEQLDGTLATATSAFERLRSSGVDTLLPRLYATLGDDLDVDSTAYRVRNLVALSQAARPREAVEAPHHDFYSEPDVRETTKAVPVLLAFIERLDTLVAEFPEQMVLQSLRERCQAILKLTSEAPIALLLTNLEQLLLQTEDWEKFADRAHSISADRTALTDLIVTWRRHELTCWSRLLSTVEAKFSESVAEWWFRFYETAIRGAPGVDDSGEQTDEASQAYYRELVQLLDSFFNSCSVGQYGARLELLLGFANYAASLASRSDAETELGSGAKSLARVSDLLYNVHAFYSQYAARISAHLVTERAKIDKEVQNVVKLASWKDINVVALRASAVRSHHQLYKCVRKLRTVLQKPASDLFEAADVDKVTSASSVPHSIRTASCVSLTTHVDSTSSLIPLDIAGLASVPDLTGVLAQPDEPAHLAKLDQTISRLAKMSSTSLDRFVGAAHGSAVSALVSEIIETAKALRDEPLGPEEGRQQRVKNLIERKRRAWRDLLNELKRIGISPSPSPKTLARLEDAGTVYSLQPSHPVLALDDEALGADSRAVVLKADAYHVRQLAQLPHLKAFPASHHADVRTADVQRALGHIQSGIAAAHDQRALLLEAIRAQVRLKAVSSSLETPLVPQPSSSASQLIHELLATTSKAAAALSEARDALGDFRTATIDSAHETSAPSSAIEAALADINRDRDALRHLETTMGGFDPILLSSGALKTCKTAQTHLEQTVQAFAAMPQPPSLRYILSPLVAYLSSLEVSGVEADKSPEAIKAAELRALKAAHDDLINSVLIVAQKLKAVADEDVKVVEDEQLADGGVKAANITYKTLLSTLRLDEVTARIEAFARQTHDCLHQASDLEPVQTLASRVAPFIRIYGNLVTRQVASLSEWHYASLKLNHVVCSILSDIASEGFCRPPEGDGQSGADADQADGKTTEGTGLAEGTGEKNVSNEIEDESQVEGLQNDVPQDKREDEQNPEDGDDDAVEMNQDFEGDLEDRGDGAKESGDEEDEDEEDEAEPEEQVADVDPLDPSSVDEKFWGDEEPPSENRDGKTDEVNQETSKSAGEAEMGAKEEEQAAAPKPQGEEAEEAGAEEEKKDEAKQQQGEEQQPDGAEGEEQDGMEDDAQGDEGEQADQETGERLDNQMPEADNLDLPDDMNLDGEEKDQDAGDGEDDLDLPDEMDNMAEEGGEGENDERPNELEELGDAKDEDAEQDEDPLAANPETQPQPDQEDDAKVDAEAVDQSLGGADQGETGGEGEQDASATKEDVPTSADNSRQSGAQSLPQASTEPAADQDGGDEGETAMEDDAEAAPPTAASATGTGPSKQRAAADPSADPSAQPQGSQDPSPPEQQRSLGDSLQNWRRRLEAIGDLAQPEEQDSAAAPDPQQEGAVEYVQEGDEQEADEQALGPASEEQVKKLEQLHIGDEVAPQDAFPEDDMAVDEPVQQPQQQSTSVQLKGSSLAESDAKAVPASEFRSEQQAVEEDREMDDEVRAEDGEHPSTTFAPPIAPEQDAAVEQAMIQWRSGDDANMTAEGVWRLYESLTRDLSFALTEQLRLILEPTLATRLKGDYRSGKRLNMKKIIPYIASEFTKDKIWLRRSRPSQREYQVTIAIDDSKSMADSHSVHLAFQSLALISRALTRLEVGQVSISRFGESMEVLHPFEAGVVSDEAGANVLGKFTFQQRSTDVAQLVERSLAHLAQAKDSARSGKSSLSAGDLWQLNIIISDGICQDHERLRSLLRKATEQKVQFVFVVLDSLHRQVAEGTAASSTPSTPSAADPNQNSILHMKSVRYEVGAHGRLELKMERYLDTFPFEYWTVVRDIDGLPDTLSQLLRQFFDSTTER</sequence>
<dbReference type="InterPro" id="IPR048617">
    <property type="entry name" value="MDN1_AAA_lid_4"/>
</dbReference>
<dbReference type="GO" id="GO:0005524">
    <property type="term" value="F:ATP binding"/>
    <property type="evidence" value="ECO:0007669"/>
    <property type="project" value="UniProtKB-KW"/>
</dbReference>
<proteinExistence type="inferred from homology"/>
<evidence type="ECO:0000256" key="7">
    <source>
        <dbReference type="ARBA" id="ARBA00022840"/>
    </source>
</evidence>
<feature type="compositionally biased region" description="Basic and acidic residues" evidence="11">
    <location>
        <begin position="4527"/>
        <end position="4536"/>
    </location>
</feature>
<feature type="compositionally biased region" description="Low complexity" evidence="11">
    <location>
        <begin position="4841"/>
        <end position="4872"/>
    </location>
</feature>
<keyword evidence="8 10" id="KW-0143">Chaperone</keyword>
<dbReference type="InterPro" id="IPR003593">
    <property type="entry name" value="AAA+_ATPase"/>
</dbReference>
<dbReference type="GO" id="GO:0016887">
    <property type="term" value="F:ATP hydrolysis activity"/>
    <property type="evidence" value="ECO:0007669"/>
    <property type="project" value="InterPro"/>
</dbReference>
<feature type="compositionally biased region" description="Acidic residues" evidence="11">
    <location>
        <begin position="4644"/>
        <end position="4667"/>
    </location>
</feature>
<dbReference type="CDD" id="cd00009">
    <property type="entry name" value="AAA"/>
    <property type="match status" value="2"/>
</dbReference>
<evidence type="ECO:0000256" key="1">
    <source>
        <dbReference type="ARBA" id="ARBA00004604"/>
    </source>
</evidence>
<evidence type="ECO:0000256" key="4">
    <source>
        <dbReference type="ARBA" id="ARBA00017143"/>
    </source>
</evidence>
<dbReference type="InterPro" id="IPR011704">
    <property type="entry name" value="ATPase_dyneun-rel_AAA"/>
</dbReference>
<dbReference type="GO" id="GO:0005654">
    <property type="term" value="C:nucleoplasm"/>
    <property type="evidence" value="ECO:0007669"/>
    <property type="project" value="UniProtKB-SubCell"/>
</dbReference>
<feature type="region of interest" description="Disordered" evidence="11">
    <location>
        <begin position="1015"/>
        <end position="1039"/>
    </location>
</feature>
<dbReference type="FunFam" id="3.40.50.300:FF:001368">
    <property type="entry name" value="Midasin"/>
    <property type="match status" value="1"/>
</dbReference>
<dbReference type="EMBL" id="LK052940">
    <property type="protein sequence ID" value="CDR40372.1"/>
    <property type="molecule type" value="Genomic_DNA"/>
</dbReference>
<dbReference type="PROSITE" id="PS50234">
    <property type="entry name" value="VWFA"/>
    <property type="match status" value="1"/>
</dbReference>
<dbReference type="InterPro" id="IPR027417">
    <property type="entry name" value="P-loop_NTPase"/>
</dbReference>
<comment type="similarity">
    <text evidence="3 10">Belongs to the midasin family.</text>
</comment>
<comment type="subcellular location">
    <subcellularLocation>
        <location evidence="1">Nucleus</location>
        <location evidence="1">Nucleolus</location>
    </subcellularLocation>
    <subcellularLocation>
        <location evidence="2">Nucleus</location>
        <location evidence="2">Nucleoplasm</location>
    </subcellularLocation>
</comment>
<dbReference type="GO" id="GO:0000027">
    <property type="term" value="P:ribosomal large subunit assembly"/>
    <property type="evidence" value="ECO:0007669"/>
    <property type="project" value="InterPro"/>
</dbReference>
<dbReference type="InterPro" id="IPR025662">
    <property type="entry name" value="Sigma_54_int_dom_ATP-bd_1"/>
</dbReference>
<dbReference type="PROSITE" id="PS00675">
    <property type="entry name" value="SIGMA54_INTERACT_1"/>
    <property type="match status" value="1"/>
</dbReference>
<name>A0A061AT78_RHOTO</name>
<dbReference type="Pfam" id="PF17867">
    <property type="entry name" value="AAA_lid_7"/>
    <property type="match status" value="3"/>
</dbReference>
<feature type="compositionally biased region" description="Acidic residues" evidence="11">
    <location>
        <begin position="4680"/>
        <end position="4724"/>
    </location>
</feature>
<keyword evidence="7 10" id="KW-0067">ATP-binding</keyword>
<dbReference type="InterPro" id="IPR041190">
    <property type="entry name" value="Midasin_AAA_lid_5"/>
</dbReference>
<evidence type="ECO:0000256" key="9">
    <source>
        <dbReference type="ARBA" id="ARBA00023242"/>
    </source>
</evidence>
<reference evidence="13" key="1">
    <citation type="journal article" date="2014" name="Genome Announc.">
        <title>Draft genome sequence of Rhodosporidium toruloides CECT1137, an oleaginous yeast of biotechnological interest.</title>
        <authorList>
            <person name="Morin N."/>
            <person name="Calcas X."/>
            <person name="Devillers H."/>
            <person name="Durrens P."/>
            <person name="Sherman D.J."/>
            <person name="Nicaud J.-M."/>
            <person name="Neuveglise C."/>
        </authorList>
    </citation>
    <scope>NUCLEOTIDE SEQUENCE</scope>
    <source>
        <strain evidence="13">CECT1137</strain>
    </source>
</reference>
<comment type="function">
    <text evidence="10">Nuclear chaperone required for maturation and nuclear export of pre-60S ribosome subunits.</text>
</comment>
<feature type="compositionally biased region" description="Basic and acidic residues" evidence="11">
    <location>
        <begin position="4565"/>
        <end position="4586"/>
    </location>
</feature>
<dbReference type="FunFam" id="3.40.50.300:FF:000712">
    <property type="entry name" value="Midasin"/>
    <property type="match status" value="1"/>
</dbReference>
<evidence type="ECO:0000256" key="11">
    <source>
        <dbReference type="SAM" id="MobiDB-lite"/>
    </source>
</evidence>
<feature type="compositionally biased region" description="Acidic residues" evidence="11">
    <location>
        <begin position="4537"/>
        <end position="4559"/>
    </location>
</feature>
<evidence type="ECO:0000259" key="12">
    <source>
        <dbReference type="PROSITE" id="PS50234"/>
    </source>
</evidence>